<gene>
    <name evidence="1" type="ORF">L1987_46515</name>
</gene>
<organism evidence="1 2">
    <name type="scientific">Smallanthus sonchifolius</name>
    <dbReference type="NCBI Taxonomy" id="185202"/>
    <lineage>
        <taxon>Eukaryota</taxon>
        <taxon>Viridiplantae</taxon>
        <taxon>Streptophyta</taxon>
        <taxon>Embryophyta</taxon>
        <taxon>Tracheophyta</taxon>
        <taxon>Spermatophyta</taxon>
        <taxon>Magnoliopsida</taxon>
        <taxon>eudicotyledons</taxon>
        <taxon>Gunneridae</taxon>
        <taxon>Pentapetalae</taxon>
        <taxon>asterids</taxon>
        <taxon>campanulids</taxon>
        <taxon>Asterales</taxon>
        <taxon>Asteraceae</taxon>
        <taxon>Asteroideae</taxon>
        <taxon>Heliantheae alliance</taxon>
        <taxon>Millerieae</taxon>
        <taxon>Smallanthus</taxon>
    </lineage>
</organism>
<evidence type="ECO:0000313" key="2">
    <source>
        <dbReference type="Proteomes" id="UP001056120"/>
    </source>
</evidence>
<reference evidence="2" key="1">
    <citation type="journal article" date="2022" name="Mol. Ecol. Resour.">
        <title>The genomes of chicory, endive, great burdock and yacon provide insights into Asteraceae palaeo-polyploidization history and plant inulin production.</title>
        <authorList>
            <person name="Fan W."/>
            <person name="Wang S."/>
            <person name="Wang H."/>
            <person name="Wang A."/>
            <person name="Jiang F."/>
            <person name="Liu H."/>
            <person name="Zhao H."/>
            <person name="Xu D."/>
            <person name="Zhang Y."/>
        </authorList>
    </citation>
    <scope>NUCLEOTIDE SEQUENCE [LARGE SCALE GENOMIC DNA]</scope>
    <source>
        <strain evidence="2">cv. Yunnan</strain>
    </source>
</reference>
<proteinExistence type="predicted"/>
<comment type="caution">
    <text evidence="1">The sequence shown here is derived from an EMBL/GenBank/DDBJ whole genome shotgun (WGS) entry which is preliminary data.</text>
</comment>
<dbReference type="EMBL" id="CM042032">
    <property type="protein sequence ID" value="KAI3776726.1"/>
    <property type="molecule type" value="Genomic_DNA"/>
</dbReference>
<dbReference type="Proteomes" id="UP001056120">
    <property type="component" value="Linkage Group LG15"/>
</dbReference>
<name>A0ACB9G112_9ASTR</name>
<keyword evidence="2" id="KW-1185">Reference proteome</keyword>
<accession>A0ACB9G112</accession>
<reference evidence="1 2" key="2">
    <citation type="journal article" date="2022" name="Mol. Ecol. Resour.">
        <title>The genomes of chicory, endive, great burdock and yacon provide insights into Asteraceae paleo-polyploidization history and plant inulin production.</title>
        <authorList>
            <person name="Fan W."/>
            <person name="Wang S."/>
            <person name="Wang H."/>
            <person name="Wang A."/>
            <person name="Jiang F."/>
            <person name="Liu H."/>
            <person name="Zhao H."/>
            <person name="Xu D."/>
            <person name="Zhang Y."/>
        </authorList>
    </citation>
    <scope>NUCLEOTIDE SEQUENCE [LARGE SCALE GENOMIC DNA]</scope>
    <source>
        <strain evidence="2">cv. Yunnan</strain>
        <tissue evidence="1">Leaves</tissue>
    </source>
</reference>
<sequence>MGNALRFLYGQCCSQPPTDGGDGDVALGYHGVSSSTVGVSALAQDLYHFEITSQVPEGLSAHVISSKKAQSNWYKKLSKAWRESKPPPKTPEETSTLIFHTLQRHKIPDIQGLLSFYGLPIPHSLEELTACEAPQVVDGLKFELHTLPVDGKTVPDGDGVNVLVNTTDPRESSLVPHEVLMAAVELSLARAQRNNNMAAALDKQIKDAGYRVLKINNEEILARRYRIRLRGIDAPENQQVYGKEAKEELVKIVDGKCLKILVFDEDRYGRFVGDVYCDGLFVQKRMLKKGLAWHYAAYDKRPQLAQWEKDARAKRIGLWASSDPEMPWEWRRNHRENRY</sequence>
<protein>
    <submittedName>
        <fullName evidence="1">Uncharacterized protein</fullName>
    </submittedName>
</protein>
<evidence type="ECO:0000313" key="1">
    <source>
        <dbReference type="EMBL" id="KAI3776726.1"/>
    </source>
</evidence>